<evidence type="ECO:0000256" key="4">
    <source>
        <dbReference type="ARBA" id="ARBA00022519"/>
    </source>
</evidence>
<keyword evidence="7 14" id="KW-0067">ATP-binding</keyword>
<dbReference type="Gene3D" id="1.20.1560.10">
    <property type="entry name" value="ABC transporter type 1, transmembrane domain"/>
    <property type="match status" value="1"/>
</dbReference>
<evidence type="ECO:0000256" key="9">
    <source>
        <dbReference type="ARBA" id="ARBA00023136"/>
    </source>
</evidence>
<evidence type="ECO:0000256" key="6">
    <source>
        <dbReference type="ARBA" id="ARBA00022741"/>
    </source>
</evidence>
<dbReference type="AlphaFoldDB" id="A0A7K3TBG8"/>
<accession>A0A7K3TBG8</accession>
<dbReference type="SUPFAM" id="SSF90123">
    <property type="entry name" value="ABC transporter transmembrane region"/>
    <property type="match status" value="1"/>
</dbReference>
<dbReference type="FunFam" id="3.40.50.300:FF:000221">
    <property type="entry name" value="Multidrug ABC transporter ATP-binding protein"/>
    <property type="match status" value="1"/>
</dbReference>
<dbReference type="PROSITE" id="PS50893">
    <property type="entry name" value="ABC_TRANSPORTER_2"/>
    <property type="match status" value="1"/>
</dbReference>
<keyword evidence="5 11" id="KW-0812">Transmembrane</keyword>
<dbReference type="EMBL" id="WHZX01000004">
    <property type="protein sequence ID" value="NEG71887.1"/>
    <property type="molecule type" value="Genomic_DNA"/>
</dbReference>
<comment type="subcellular location">
    <subcellularLocation>
        <location evidence="1">Cell inner membrane</location>
        <topology evidence="1">Multi-pass membrane protein</topology>
    </subcellularLocation>
</comment>
<dbReference type="InterPro" id="IPR039421">
    <property type="entry name" value="Type_1_exporter"/>
</dbReference>
<dbReference type="Gene3D" id="3.40.50.300">
    <property type="entry name" value="P-loop containing nucleotide triphosphate hydrolases"/>
    <property type="match status" value="1"/>
</dbReference>
<dbReference type="GO" id="GO:0016887">
    <property type="term" value="F:ATP hydrolysis activity"/>
    <property type="evidence" value="ECO:0007669"/>
    <property type="project" value="InterPro"/>
</dbReference>
<dbReference type="InterPro" id="IPR036640">
    <property type="entry name" value="ABC1_TM_sf"/>
</dbReference>
<dbReference type="PROSITE" id="PS50929">
    <property type="entry name" value="ABC_TM1F"/>
    <property type="match status" value="1"/>
</dbReference>
<keyword evidence="4" id="KW-0997">Cell inner membrane</keyword>
<evidence type="ECO:0000259" key="12">
    <source>
        <dbReference type="PROSITE" id="PS50893"/>
    </source>
</evidence>
<dbReference type="PANTHER" id="PTHR43394">
    <property type="entry name" value="ATP-DEPENDENT PERMEASE MDL1, MITOCHONDRIAL"/>
    <property type="match status" value="1"/>
</dbReference>
<feature type="domain" description="ABC transmembrane type-1" evidence="13">
    <location>
        <begin position="13"/>
        <end position="295"/>
    </location>
</feature>
<feature type="transmembrane region" description="Helical" evidence="11">
    <location>
        <begin position="12"/>
        <end position="37"/>
    </location>
</feature>
<dbReference type="PANTHER" id="PTHR43394:SF1">
    <property type="entry name" value="ATP-BINDING CASSETTE SUB-FAMILY B MEMBER 10, MITOCHONDRIAL"/>
    <property type="match status" value="1"/>
</dbReference>
<evidence type="ECO:0000313" key="15">
    <source>
        <dbReference type="Proteomes" id="UP000469943"/>
    </source>
</evidence>
<dbReference type="InterPro" id="IPR003593">
    <property type="entry name" value="AAA+_ATPase"/>
</dbReference>
<dbReference type="CDD" id="cd18542">
    <property type="entry name" value="ABC_6TM_YknU_like"/>
    <property type="match status" value="1"/>
</dbReference>
<comment type="similarity">
    <text evidence="10">Belongs to the ABC transporter superfamily. Siderophore-Fe(3+) uptake transporter (SIUT) (TC 3.A.1.21) family.</text>
</comment>
<dbReference type="InterPro" id="IPR011527">
    <property type="entry name" value="ABC1_TM_dom"/>
</dbReference>
<keyword evidence="8 11" id="KW-1133">Transmembrane helix</keyword>
<dbReference type="InterPro" id="IPR017871">
    <property type="entry name" value="ABC_transporter-like_CS"/>
</dbReference>
<evidence type="ECO:0000256" key="5">
    <source>
        <dbReference type="ARBA" id="ARBA00022692"/>
    </source>
</evidence>
<evidence type="ECO:0000259" key="13">
    <source>
        <dbReference type="PROSITE" id="PS50929"/>
    </source>
</evidence>
<keyword evidence="3" id="KW-1003">Cell membrane</keyword>
<dbReference type="SMART" id="SM00382">
    <property type="entry name" value="AAA"/>
    <property type="match status" value="1"/>
</dbReference>
<evidence type="ECO:0000256" key="1">
    <source>
        <dbReference type="ARBA" id="ARBA00004429"/>
    </source>
</evidence>
<evidence type="ECO:0000256" key="10">
    <source>
        <dbReference type="ARBA" id="ARBA00023455"/>
    </source>
</evidence>
<feature type="transmembrane region" description="Helical" evidence="11">
    <location>
        <begin position="152"/>
        <end position="170"/>
    </location>
</feature>
<dbReference type="GO" id="GO:0005886">
    <property type="term" value="C:plasma membrane"/>
    <property type="evidence" value="ECO:0007669"/>
    <property type="project" value="UniProtKB-SubCell"/>
</dbReference>
<dbReference type="Proteomes" id="UP000469943">
    <property type="component" value="Unassembled WGS sequence"/>
</dbReference>
<comment type="caution">
    <text evidence="14">The sequence shown here is derived from an EMBL/GenBank/DDBJ whole genome shotgun (WGS) entry which is preliminary data.</text>
</comment>
<proteinExistence type="inferred from homology"/>
<sequence length="597" mass="66777">MLPYCKPDLPRVAGAMLLFCANNTMALTIPLITGMIVDQVITQGHTERLLHFCMLMIVMTVIRVGSRYGYQMWMERFGQNSIYRLVCDEYEKLHELDFTYFNHTRTGDIMSRMTSDTDALRHMLSWVSYQIADCVVMFIGALCVMFSIDWRLALALACVTPFIFVLTRSLSTHAHPLFFAIRNSLASLNSMVEENIEGNRVVKAFVREPYETQKFDEHNDDYMQRNMALAYNSRRYMPWLDGLGFSLQLITLGLGGFLVIKGDMTLGNLVSFNSFLWMIDGPVRASGWLINDWQRFNASCIKIRRLLTEQPRITEKPDAKETVKQAVAIAEQVGAPHPATPDRISGEIRFDHVSFAFPDDPETPILKDIDFTIPAGSKLGILGETGSGKSTLVSLISRFYDPTVGHVLIDGIDARDWPLTTLRSQVCIVAQDTFLFSDTIGGNIGFGAGSDTDDCYIHKMAQIAGADNFIKAMPQGYDTVVGERGVGLSGGQKQRLSLARALADNPSILIMDDTTSAVDMETEAEIQKHLREMDGNKTIVTIAHRISSVKDSDLILVLEHGRIVERGTHAELVAQHGRYWDIYHKQLGMQSGASQGF</sequence>
<feature type="transmembrane region" description="Helical" evidence="11">
    <location>
        <begin position="123"/>
        <end position="145"/>
    </location>
</feature>
<dbReference type="GO" id="GO:0005524">
    <property type="term" value="F:ATP binding"/>
    <property type="evidence" value="ECO:0007669"/>
    <property type="project" value="UniProtKB-KW"/>
</dbReference>
<evidence type="ECO:0000256" key="8">
    <source>
        <dbReference type="ARBA" id="ARBA00022989"/>
    </source>
</evidence>
<dbReference type="InterPro" id="IPR027417">
    <property type="entry name" value="P-loop_NTPase"/>
</dbReference>
<evidence type="ECO:0000256" key="3">
    <source>
        <dbReference type="ARBA" id="ARBA00022475"/>
    </source>
</evidence>
<dbReference type="GO" id="GO:0015421">
    <property type="term" value="F:ABC-type oligopeptide transporter activity"/>
    <property type="evidence" value="ECO:0007669"/>
    <property type="project" value="TreeGrafter"/>
</dbReference>
<evidence type="ECO:0000256" key="11">
    <source>
        <dbReference type="SAM" id="Phobius"/>
    </source>
</evidence>
<protein>
    <submittedName>
        <fullName evidence="14">ATP-binding cassette domain-containing protein</fullName>
    </submittedName>
</protein>
<name>A0A7K3TBG8_9BIFI</name>
<keyword evidence="9 11" id="KW-0472">Membrane</keyword>
<feature type="transmembrane region" description="Helical" evidence="11">
    <location>
        <begin position="49"/>
        <end position="70"/>
    </location>
</feature>
<evidence type="ECO:0000313" key="14">
    <source>
        <dbReference type="EMBL" id="NEG71887.1"/>
    </source>
</evidence>
<organism evidence="14 15">
    <name type="scientific">Bifidobacterium ramosum</name>
    <dbReference type="NCBI Taxonomy" id="1798158"/>
    <lineage>
        <taxon>Bacteria</taxon>
        <taxon>Bacillati</taxon>
        <taxon>Actinomycetota</taxon>
        <taxon>Actinomycetes</taxon>
        <taxon>Bifidobacteriales</taxon>
        <taxon>Bifidobacteriaceae</taxon>
        <taxon>Bifidobacterium</taxon>
    </lineage>
</organism>
<dbReference type="Pfam" id="PF00664">
    <property type="entry name" value="ABC_membrane"/>
    <property type="match status" value="1"/>
</dbReference>
<dbReference type="SUPFAM" id="SSF52540">
    <property type="entry name" value="P-loop containing nucleoside triphosphate hydrolases"/>
    <property type="match status" value="1"/>
</dbReference>
<dbReference type="OrthoDB" id="9806127at2"/>
<evidence type="ECO:0000256" key="2">
    <source>
        <dbReference type="ARBA" id="ARBA00022448"/>
    </source>
</evidence>
<keyword evidence="2" id="KW-0813">Transport</keyword>
<dbReference type="Pfam" id="PF00005">
    <property type="entry name" value="ABC_tran"/>
    <property type="match status" value="1"/>
</dbReference>
<gene>
    <name evidence="14" type="ORF">GFD24_06650</name>
</gene>
<dbReference type="PROSITE" id="PS00211">
    <property type="entry name" value="ABC_TRANSPORTER_1"/>
    <property type="match status" value="1"/>
</dbReference>
<keyword evidence="6" id="KW-0547">Nucleotide-binding</keyword>
<evidence type="ECO:0000256" key="7">
    <source>
        <dbReference type="ARBA" id="ARBA00022840"/>
    </source>
</evidence>
<feature type="domain" description="ABC transporter" evidence="12">
    <location>
        <begin position="348"/>
        <end position="585"/>
    </location>
</feature>
<reference evidence="14 15" key="1">
    <citation type="submission" date="2019-10" db="EMBL/GenBank/DDBJ databases">
        <title>Bifidobacterium from non-human primates.</title>
        <authorList>
            <person name="Modesto M."/>
        </authorList>
    </citation>
    <scope>NUCLEOTIDE SEQUENCE [LARGE SCALE GENOMIC DNA]</scope>
    <source>
        <strain evidence="14 15">TREM</strain>
    </source>
</reference>
<dbReference type="InterPro" id="IPR003439">
    <property type="entry name" value="ABC_transporter-like_ATP-bd"/>
</dbReference>